<proteinExistence type="predicted"/>
<name>A0A9Q0YKT7_HOLLE</name>
<evidence type="ECO:0000313" key="2">
    <source>
        <dbReference type="Proteomes" id="UP001152320"/>
    </source>
</evidence>
<dbReference type="EMBL" id="JAIZAY010000018">
    <property type="protein sequence ID" value="KAJ8024383.1"/>
    <property type="molecule type" value="Genomic_DNA"/>
</dbReference>
<sequence>MSLAGLGAARRSHGSHVFPSSRAARNWRVATRNFGHCNEKSRAAARACTAPQPALKRPRLIAEIYGSSAAWQFQSLPYRDISRVPVRKRVCVWVHPTGLRHGNNFGKWHTR</sequence>
<reference evidence="1" key="1">
    <citation type="submission" date="2021-10" db="EMBL/GenBank/DDBJ databases">
        <title>Tropical sea cucumber genome reveals ecological adaptation and Cuvierian tubules defense mechanism.</title>
        <authorList>
            <person name="Chen T."/>
        </authorList>
    </citation>
    <scope>NUCLEOTIDE SEQUENCE</scope>
    <source>
        <strain evidence="1">Nanhai2018</strain>
        <tissue evidence="1">Muscle</tissue>
    </source>
</reference>
<comment type="caution">
    <text evidence="1">The sequence shown here is derived from an EMBL/GenBank/DDBJ whole genome shotgun (WGS) entry which is preliminary data.</text>
</comment>
<dbReference type="Proteomes" id="UP001152320">
    <property type="component" value="Chromosome 18"/>
</dbReference>
<protein>
    <submittedName>
        <fullName evidence="1">Uncharacterized protein</fullName>
    </submittedName>
</protein>
<dbReference type="AlphaFoldDB" id="A0A9Q0YKT7"/>
<keyword evidence="2" id="KW-1185">Reference proteome</keyword>
<gene>
    <name evidence="1" type="ORF">HOLleu_34283</name>
</gene>
<accession>A0A9Q0YKT7</accession>
<evidence type="ECO:0000313" key="1">
    <source>
        <dbReference type="EMBL" id="KAJ8024383.1"/>
    </source>
</evidence>
<organism evidence="1 2">
    <name type="scientific">Holothuria leucospilota</name>
    <name type="common">Black long sea cucumber</name>
    <name type="synonym">Mertensiothuria leucospilota</name>
    <dbReference type="NCBI Taxonomy" id="206669"/>
    <lineage>
        <taxon>Eukaryota</taxon>
        <taxon>Metazoa</taxon>
        <taxon>Echinodermata</taxon>
        <taxon>Eleutherozoa</taxon>
        <taxon>Echinozoa</taxon>
        <taxon>Holothuroidea</taxon>
        <taxon>Aspidochirotacea</taxon>
        <taxon>Aspidochirotida</taxon>
        <taxon>Holothuriidae</taxon>
        <taxon>Holothuria</taxon>
    </lineage>
</organism>